<keyword evidence="2" id="KW-1185">Reference proteome</keyword>
<dbReference type="EMBL" id="LT629740">
    <property type="protein sequence ID" value="SDT43706.1"/>
    <property type="molecule type" value="Genomic_DNA"/>
</dbReference>
<dbReference type="AlphaFoldDB" id="A0A1H2ADY8"/>
<sequence>MERIKTAWFINGKAIELTPLKAIISPSKSQLLFERSPAQPL</sequence>
<organism evidence="1 2">
    <name type="scientific">Mucilaginibacter mallensis</name>
    <dbReference type="NCBI Taxonomy" id="652787"/>
    <lineage>
        <taxon>Bacteria</taxon>
        <taxon>Pseudomonadati</taxon>
        <taxon>Bacteroidota</taxon>
        <taxon>Sphingobacteriia</taxon>
        <taxon>Sphingobacteriales</taxon>
        <taxon>Sphingobacteriaceae</taxon>
        <taxon>Mucilaginibacter</taxon>
    </lineage>
</organism>
<reference evidence="1 2" key="1">
    <citation type="submission" date="2016-10" db="EMBL/GenBank/DDBJ databases">
        <authorList>
            <person name="de Groot N.N."/>
        </authorList>
    </citation>
    <scope>NUCLEOTIDE SEQUENCE [LARGE SCALE GENOMIC DNA]</scope>
    <source>
        <strain evidence="1 2">MP1X4</strain>
    </source>
</reference>
<gene>
    <name evidence="1" type="ORF">SAMN05216490_3476</name>
</gene>
<evidence type="ECO:0000313" key="1">
    <source>
        <dbReference type="EMBL" id="SDT43706.1"/>
    </source>
</evidence>
<dbReference type="STRING" id="652787.SAMN05216490_3476"/>
<protein>
    <submittedName>
        <fullName evidence="1">Uncharacterized protein</fullName>
    </submittedName>
</protein>
<dbReference type="Proteomes" id="UP000199679">
    <property type="component" value="Chromosome I"/>
</dbReference>
<accession>A0A1H2ADY8</accession>
<name>A0A1H2ADY8_MUCMA</name>
<proteinExistence type="predicted"/>
<evidence type="ECO:0000313" key="2">
    <source>
        <dbReference type="Proteomes" id="UP000199679"/>
    </source>
</evidence>